<dbReference type="RefSeq" id="WP_243924697.1">
    <property type="nucleotide sequence ID" value="NZ_JALHLG010000098.1"/>
</dbReference>
<feature type="region of interest" description="Disordered" evidence="1">
    <location>
        <begin position="1"/>
        <end position="27"/>
    </location>
</feature>
<evidence type="ECO:0000313" key="3">
    <source>
        <dbReference type="Proteomes" id="UP001202281"/>
    </source>
</evidence>
<accession>A0ABT0BW51</accession>
<dbReference type="Proteomes" id="UP001202281">
    <property type="component" value="Unassembled WGS sequence"/>
</dbReference>
<sequence length="141" mass="16005">MIRIFGRKKDERSVKSESDQPLGKPPKEGILLEAARFTTFVSSIKDLPELLVTNITNPIRCSSKNNLWDGVSFLFQSREGVIGKIYFFPNFVSAWPDGEPSPRPQIPTDYITEMFPEYEEALKHLLITIPRPFDGPAHIAN</sequence>
<protein>
    <submittedName>
        <fullName evidence="2">Uncharacterized protein</fullName>
    </submittedName>
</protein>
<comment type="caution">
    <text evidence="2">The sequence shown here is derived from an EMBL/GenBank/DDBJ whole genome shotgun (WGS) entry which is preliminary data.</text>
</comment>
<organism evidence="2 3">
    <name type="scientific">Novosphingobium beihaiensis</name>
    <dbReference type="NCBI Taxonomy" id="2930389"/>
    <lineage>
        <taxon>Bacteria</taxon>
        <taxon>Pseudomonadati</taxon>
        <taxon>Pseudomonadota</taxon>
        <taxon>Alphaproteobacteria</taxon>
        <taxon>Sphingomonadales</taxon>
        <taxon>Sphingomonadaceae</taxon>
        <taxon>Novosphingobium</taxon>
    </lineage>
</organism>
<gene>
    <name evidence="2" type="ORF">MTR66_21090</name>
</gene>
<keyword evidence="3" id="KW-1185">Reference proteome</keyword>
<name>A0ABT0BW51_9SPHN</name>
<evidence type="ECO:0000313" key="2">
    <source>
        <dbReference type="EMBL" id="MCJ2189283.1"/>
    </source>
</evidence>
<evidence type="ECO:0000256" key="1">
    <source>
        <dbReference type="SAM" id="MobiDB-lite"/>
    </source>
</evidence>
<feature type="compositionally biased region" description="Basic and acidic residues" evidence="1">
    <location>
        <begin position="7"/>
        <end position="18"/>
    </location>
</feature>
<proteinExistence type="predicted"/>
<reference evidence="2 3" key="1">
    <citation type="submission" date="2022-04" db="EMBL/GenBank/DDBJ databases">
        <title>Identification of a novel bacterium isolated from mangrove sediments.</title>
        <authorList>
            <person name="Pan X."/>
        </authorList>
    </citation>
    <scope>NUCLEOTIDE SEQUENCE [LARGE SCALE GENOMIC DNA]</scope>
    <source>
        <strain evidence="2 3">B2638</strain>
    </source>
</reference>
<dbReference type="EMBL" id="JALHLG010000098">
    <property type="protein sequence ID" value="MCJ2189283.1"/>
    <property type="molecule type" value="Genomic_DNA"/>
</dbReference>